<comment type="caution">
    <text evidence="1">The sequence shown here is derived from an EMBL/GenBank/DDBJ whole genome shotgun (WGS) entry which is preliminary data.</text>
</comment>
<dbReference type="EMBL" id="JBJHQE010000028">
    <property type="protein sequence ID" value="MFK9082169.1"/>
    <property type="molecule type" value="Genomic_DNA"/>
</dbReference>
<gene>
    <name evidence="1" type="ORF">ACJEBM_15960</name>
</gene>
<organism evidence="1 2">
    <name type="scientific">Pseudomonas neuropathica</name>
    <dbReference type="NCBI Taxonomy" id="2730425"/>
    <lineage>
        <taxon>Bacteria</taxon>
        <taxon>Pseudomonadati</taxon>
        <taxon>Pseudomonadota</taxon>
        <taxon>Gammaproteobacteria</taxon>
        <taxon>Pseudomonadales</taxon>
        <taxon>Pseudomonadaceae</taxon>
        <taxon>Pseudomonas</taxon>
    </lineage>
</organism>
<dbReference type="Proteomes" id="UP001622950">
    <property type="component" value="Unassembled WGS sequence"/>
</dbReference>
<protein>
    <submittedName>
        <fullName evidence="1">RHS repeat-associated core domain-containing protein</fullName>
    </submittedName>
</protein>
<evidence type="ECO:0000313" key="2">
    <source>
        <dbReference type="Proteomes" id="UP001622950"/>
    </source>
</evidence>
<name>A0ACC7MUC7_9PSED</name>
<accession>A0ACC7MUC7</accession>
<reference evidence="1" key="1">
    <citation type="submission" date="2024-11" db="EMBL/GenBank/DDBJ databases">
        <authorList>
            <person name="Lucas J.A."/>
        </authorList>
    </citation>
    <scope>NUCLEOTIDE SEQUENCE</scope>
    <source>
        <strain evidence="1">Z 8.8</strain>
    </source>
</reference>
<sequence length="322" mass="34088">MVTPTRVEKNQPKTILLATHQNQSVLAQVSPGEVNPLAYTAYGYRSGDHRCTRLGFNGEFKEAQTHWYLLGNGHRAYNPVLMRFHSPDKLSPFAAGGLNAYTYCVADPVNHRDPTGRFAIPAVVNILSGVAGAASSTGGMALSLSTSGRFRGQGILALGTGASGLLLSAAAIANPASVIAPVLAGASVTAGAATITLAFRAAREATARSTQWFQTVARVLDRPPRYSTLSLPGLPPSFSTLNLDPPPPYSPPIALTPIAPIHSTARGAPPQTGRLSQSTRFARDQENLLNQPELPTAPMSELPQLQFIDETNSAARTIRRSS</sequence>
<proteinExistence type="predicted"/>
<evidence type="ECO:0000313" key="1">
    <source>
        <dbReference type="EMBL" id="MFK9082169.1"/>
    </source>
</evidence>
<keyword evidence="2" id="KW-1185">Reference proteome</keyword>